<dbReference type="SUPFAM" id="SSF48452">
    <property type="entry name" value="TPR-like"/>
    <property type="match status" value="1"/>
</dbReference>
<dbReference type="RefSeq" id="WP_135943534.1">
    <property type="nucleotide sequence ID" value="NZ_BMEI01000001.1"/>
</dbReference>
<dbReference type="SUPFAM" id="SSF53335">
    <property type="entry name" value="S-adenosyl-L-methionine-dependent methyltransferases"/>
    <property type="match status" value="1"/>
</dbReference>
<evidence type="ECO:0000313" key="4">
    <source>
        <dbReference type="Proteomes" id="UP000305451"/>
    </source>
</evidence>
<dbReference type="PANTHER" id="PTHR43861">
    <property type="entry name" value="TRANS-ACONITATE 2-METHYLTRANSFERASE-RELATED"/>
    <property type="match status" value="1"/>
</dbReference>
<accession>A0A4S2HEV3</accession>
<dbReference type="PANTHER" id="PTHR43861:SF1">
    <property type="entry name" value="TRANS-ACONITATE 2-METHYLTRANSFERASE"/>
    <property type="match status" value="1"/>
</dbReference>
<dbReference type="EMBL" id="SRXV01000001">
    <property type="protein sequence ID" value="TGY94338.1"/>
    <property type="molecule type" value="Genomic_DNA"/>
</dbReference>
<feature type="repeat" description="TPR" evidence="1">
    <location>
        <begin position="47"/>
        <end position="80"/>
    </location>
</feature>
<dbReference type="OrthoDB" id="9765084at2"/>
<keyword evidence="3" id="KW-0489">Methyltransferase</keyword>
<dbReference type="SMART" id="SM00028">
    <property type="entry name" value="TPR"/>
    <property type="match status" value="1"/>
</dbReference>
<dbReference type="Proteomes" id="UP000305451">
    <property type="component" value="Unassembled WGS sequence"/>
</dbReference>
<dbReference type="GO" id="GO:0032259">
    <property type="term" value="P:methylation"/>
    <property type="evidence" value="ECO:0007669"/>
    <property type="project" value="UniProtKB-KW"/>
</dbReference>
<dbReference type="GO" id="GO:0008757">
    <property type="term" value="F:S-adenosylmethionine-dependent methyltransferase activity"/>
    <property type="evidence" value="ECO:0007669"/>
    <property type="project" value="InterPro"/>
</dbReference>
<name>A0A4S2HEV3_9PROT</name>
<dbReference type="AlphaFoldDB" id="A0A4S2HEV3"/>
<dbReference type="Pfam" id="PF08241">
    <property type="entry name" value="Methyltransf_11"/>
    <property type="match status" value="1"/>
</dbReference>
<gene>
    <name evidence="3" type="ORF">E5162_03425</name>
</gene>
<evidence type="ECO:0000259" key="2">
    <source>
        <dbReference type="Pfam" id="PF08241"/>
    </source>
</evidence>
<dbReference type="PROSITE" id="PS50005">
    <property type="entry name" value="TPR"/>
    <property type="match status" value="1"/>
</dbReference>
<dbReference type="Gene3D" id="3.40.50.150">
    <property type="entry name" value="Vaccinia Virus protein VP39"/>
    <property type="match status" value="1"/>
</dbReference>
<dbReference type="Pfam" id="PF14559">
    <property type="entry name" value="TPR_19"/>
    <property type="match status" value="1"/>
</dbReference>
<dbReference type="Gene3D" id="1.25.40.10">
    <property type="entry name" value="Tetratricopeptide repeat domain"/>
    <property type="match status" value="1"/>
</dbReference>
<keyword evidence="1" id="KW-0802">TPR repeat</keyword>
<dbReference type="InterPro" id="IPR013216">
    <property type="entry name" value="Methyltransf_11"/>
</dbReference>
<proteinExistence type="predicted"/>
<keyword evidence="3" id="KW-0808">Transferase</keyword>
<protein>
    <submittedName>
        <fullName evidence="3">Methyltransferase domain-containing protein</fullName>
    </submittedName>
</protein>
<comment type="caution">
    <text evidence="3">The sequence shown here is derived from an EMBL/GenBank/DDBJ whole genome shotgun (WGS) entry which is preliminary data.</text>
</comment>
<keyword evidence="4" id="KW-1185">Reference proteome</keyword>
<sequence>MAAKPFFSADPAADRRAAFADALAADGDLPGAIEVLTGALERVPGWAAGWYRLGEYCERAGQRDAAVQAFARAVDADPADALGAGMKRDLLSAAPVCESMPAAFVELLFDQYAPRFETSLVGQLGYRGPELLFAQLASAGFTRAQRALDLGCGTGLMGEVLRPHCDTLIGMDISQAMLDQARAKHVYDRLEKTDIAALEIAPDRYDLIVAADVFAYLGALERIIAWCVASLVPGGRLAFTVEAGEAPVALRESRRFAHSSEYIADLLGQAGFAGVDMTPCVLRRDRGADIASLCVCASLPILTPDREDDGEAQVCA</sequence>
<dbReference type="InterPro" id="IPR011990">
    <property type="entry name" value="TPR-like_helical_dom_sf"/>
</dbReference>
<dbReference type="InterPro" id="IPR019734">
    <property type="entry name" value="TPR_rpt"/>
</dbReference>
<dbReference type="InterPro" id="IPR029063">
    <property type="entry name" value="SAM-dependent_MTases_sf"/>
</dbReference>
<feature type="domain" description="Methyltransferase type 11" evidence="2">
    <location>
        <begin position="148"/>
        <end position="239"/>
    </location>
</feature>
<evidence type="ECO:0000256" key="1">
    <source>
        <dbReference type="PROSITE-ProRule" id="PRU00339"/>
    </source>
</evidence>
<organism evidence="3 4">
    <name type="scientific">Marinicauda pacifica</name>
    <dbReference type="NCBI Taxonomy" id="1133559"/>
    <lineage>
        <taxon>Bacteria</taxon>
        <taxon>Pseudomonadati</taxon>
        <taxon>Pseudomonadota</taxon>
        <taxon>Alphaproteobacteria</taxon>
        <taxon>Maricaulales</taxon>
        <taxon>Maricaulaceae</taxon>
        <taxon>Marinicauda</taxon>
    </lineage>
</organism>
<dbReference type="CDD" id="cd02440">
    <property type="entry name" value="AdoMet_MTases"/>
    <property type="match status" value="1"/>
</dbReference>
<reference evidence="3 4" key="1">
    <citation type="journal article" date="2013" name="Int. J. Syst. Evol. Microbiol.">
        <title>Marinicauda pacifica gen. nov., sp. nov., a prosthecate alphaproteobacterium of the family Hyphomonadaceae isolated from deep seawater.</title>
        <authorList>
            <person name="Zhang X.Y."/>
            <person name="Li G.W."/>
            <person name="Wang C.S."/>
            <person name="Zhang Y.J."/>
            <person name="Xu X.W."/>
            <person name="Li H."/>
            <person name="Liu A."/>
            <person name="Liu C."/>
            <person name="Xie B.B."/>
            <person name="Qin Q.L."/>
            <person name="Xu Z."/>
            <person name="Chen X.L."/>
            <person name="Zhou B.C."/>
            <person name="Zhang Y.Z."/>
        </authorList>
    </citation>
    <scope>NUCLEOTIDE SEQUENCE [LARGE SCALE GENOMIC DNA]</scope>
    <source>
        <strain evidence="3 4">P-1 km-3</strain>
    </source>
</reference>
<evidence type="ECO:0000313" key="3">
    <source>
        <dbReference type="EMBL" id="TGY94338.1"/>
    </source>
</evidence>